<reference evidence="3" key="1">
    <citation type="submission" date="2022-11" db="UniProtKB">
        <authorList>
            <consortium name="WormBaseParasite"/>
        </authorList>
    </citation>
    <scope>IDENTIFICATION</scope>
</reference>
<dbReference type="InterPro" id="IPR040138">
    <property type="entry name" value="MIER/MTA"/>
</dbReference>
<keyword evidence="2" id="KW-1185">Reference proteome</keyword>
<evidence type="ECO:0000313" key="2">
    <source>
        <dbReference type="Proteomes" id="UP000887577"/>
    </source>
</evidence>
<sequence>MEVDEKLEIKPDLPENPPTELPTHFGGLPAGAENLSTSDVHLLRQRELFMSRQCETLSAINIRGKCSVVFLSSVETPDMYLNREDTYFYSLVYDPTNETLIADKGAIEVGEKHQAVLDEPTPIWSRR</sequence>
<protein>
    <submittedName>
        <fullName evidence="3">BAH domain-containing protein</fullName>
    </submittedName>
</protein>
<dbReference type="Pfam" id="PF01426">
    <property type="entry name" value="BAH"/>
    <property type="match status" value="1"/>
</dbReference>
<dbReference type="AlphaFoldDB" id="A0A914ZBY5"/>
<accession>A0A914ZBY5</accession>
<evidence type="ECO:0000313" key="3">
    <source>
        <dbReference type="WBParaSite" id="PSU_v2.g9834.t1"/>
    </source>
</evidence>
<dbReference type="GO" id="GO:0000122">
    <property type="term" value="P:negative regulation of transcription by RNA polymerase II"/>
    <property type="evidence" value="ECO:0007669"/>
    <property type="project" value="TreeGrafter"/>
</dbReference>
<organism evidence="2 3">
    <name type="scientific">Panagrolaimus superbus</name>
    <dbReference type="NCBI Taxonomy" id="310955"/>
    <lineage>
        <taxon>Eukaryota</taxon>
        <taxon>Metazoa</taxon>
        <taxon>Ecdysozoa</taxon>
        <taxon>Nematoda</taxon>
        <taxon>Chromadorea</taxon>
        <taxon>Rhabditida</taxon>
        <taxon>Tylenchina</taxon>
        <taxon>Panagrolaimomorpha</taxon>
        <taxon>Panagrolaimoidea</taxon>
        <taxon>Panagrolaimidae</taxon>
        <taxon>Panagrolaimus</taxon>
    </lineage>
</organism>
<dbReference type="GO" id="GO:0042826">
    <property type="term" value="F:histone deacetylase binding"/>
    <property type="evidence" value="ECO:0007669"/>
    <property type="project" value="TreeGrafter"/>
</dbReference>
<proteinExistence type="predicted"/>
<dbReference type="GO" id="GO:0016581">
    <property type="term" value="C:NuRD complex"/>
    <property type="evidence" value="ECO:0007669"/>
    <property type="project" value="TreeGrafter"/>
</dbReference>
<name>A0A914ZBY5_9BILA</name>
<dbReference type="WBParaSite" id="PSU_v2.g9834.t1">
    <property type="protein sequence ID" value="PSU_v2.g9834.t1"/>
    <property type="gene ID" value="PSU_v2.g9834"/>
</dbReference>
<dbReference type="InterPro" id="IPR043151">
    <property type="entry name" value="BAH_sf"/>
</dbReference>
<evidence type="ECO:0000259" key="1">
    <source>
        <dbReference type="PROSITE" id="PS51038"/>
    </source>
</evidence>
<dbReference type="GO" id="GO:0003714">
    <property type="term" value="F:transcription corepressor activity"/>
    <property type="evidence" value="ECO:0007669"/>
    <property type="project" value="TreeGrafter"/>
</dbReference>
<dbReference type="PANTHER" id="PTHR10865:SF29">
    <property type="entry name" value="METASTASIS ASSOCIATED 1-LIKE, ISOFORM D"/>
    <property type="match status" value="1"/>
</dbReference>
<dbReference type="Proteomes" id="UP000887577">
    <property type="component" value="Unplaced"/>
</dbReference>
<dbReference type="PANTHER" id="PTHR10865">
    <property type="entry name" value="METASTASIS-ASSOCIATED PROTEIN AND MESODERM INDUCTION EARLY RESPONSE PROTEIN"/>
    <property type="match status" value="1"/>
</dbReference>
<feature type="domain" description="BAH" evidence="1">
    <location>
        <begin position="1"/>
        <end position="104"/>
    </location>
</feature>
<dbReference type="InterPro" id="IPR001025">
    <property type="entry name" value="BAH_dom"/>
</dbReference>
<dbReference type="PROSITE" id="PS51038">
    <property type="entry name" value="BAH"/>
    <property type="match status" value="1"/>
</dbReference>
<dbReference type="GO" id="GO:0003713">
    <property type="term" value="F:transcription coactivator activity"/>
    <property type="evidence" value="ECO:0007669"/>
    <property type="project" value="TreeGrafter"/>
</dbReference>
<dbReference type="GO" id="GO:0003682">
    <property type="term" value="F:chromatin binding"/>
    <property type="evidence" value="ECO:0007669"/>
    <property type="project" value="InterPro"/>
</dbReference>
<dbReference type="Gene3D" id="2.30.30.490">
    <property type="match status" value="1"/>
</dbReference>